<dbReference type="RefSeq" id="XP_016224865.1">
    <property type="nucleotide sequence ID" value="XM_016369077.1"/>
</dbReference>
<comment type="similarity">
    <text evidence="2">Belongs to the oxygen-dependent FAD-linked oxidoreductase family.</text>
</comment>
<dbReference type="GeneID" id="27322362"/>
<evidence type="ECO:0000313" key="9">
    <source>
        <dbReference type="Proteomes" id="UP000054302"/>
    </source>
</evidence>
<organism evidence="8 9">
    <name type="scientific">Exophiala mesophila</name>
    <name type="common">Black yeast-like fungus</name>
    <dbReference type="NCBI Taxonomy" id="212818"/>
    <lineage>
        <taxon>Eukaryota</taxon>
        <taxon>Fungi</taxon>
        <taxon>Dikarya</taxon>
        <taxon>Ascomycota</taxon>
        <taxon>Pezizomycotina</taxon>
        <taxon>Eurotiomycetes</taxon>
        <taxon>Chaetothyriomycetidae</taxon>
        <taxon>Chaetothyriales</taxon>
        <taxon>Herpotrichiellaceae</taxon>
        <taxon>Exophiala</taxon>
    </lineage>
</organism>
<keyword evidence="4" id="KW-0274">FAD</keyword>
<dbReference type="OrthoDB" id="9983560at2759"/>
<evidence type="ECO:0000256" key="5">
    <source>
        <dbReference type="ARBA" id="ARBA00023002"/>
    </source>
</evidence>
<name>A0A0D1XYF5_EXOME</name>
<gene>
    <name evidence="8" type="ORF">PV10_04517</name>
</gene>
<evidence type="ECO:0000256" key="4">
    <source>
        <dbReference type="ARBA" id="ARBA00022827"/>
    </source>
</evidence>
<dbReference type="InterPro" id="IPR016169">
    <property type="entry name" value="FAD-bd_PCMH_sub2"/>
</dbReference>
<keyword evidence="9" id="KW-1185">Reference proteome</keyword>
<reference evidence="8 9" key="1">
    <citation type="submission" date="2015-01" db="EMBL/GenBank/DDBJ databases">
        <title>The Genome Sequence of Exophiala mesophila CBS40295.</title>
        <authorList>
            <consortium name="The Broad Institute Genomics Platform"/>
            <person name="Cuomo C."/>
            <person name="de Hoog S."/>
            <person name="Gorbushina A."/>
            <person name="Stielow B."/>
            <person name="Teixiera M."/>
            <person name="Abouelleil A."/>
            <person name="Chapman S.B."/>
            <person name="Priest M."/>
            <person name="Young S.K."/>
            <person name="Wortman J."/>
            <person name="Nusbaum C."/>
            <person name="Birren B."/>
        </authorList>
    </citation>
    <scope>NUCLEOTIDE SEQUENCE [LARGE SCALE GENOMIC DNA]</scope>
    <source>
        <strain evidence="8 9">CBS 40295</strain>
    </source>
</reference>
<dbReference type="EMBL" id="KN847522">
    <property type="protein sequence ID" value="KIV93291.1"/>
    <property type="molecule type" value="Genomic_DNA"/>
</dbReference>
<protein>
    <recommendedName>
        <fullName evidence="7">FAD-binding PCMH-type domain-containing protein</fullName>
    </recommendedName>
</protein>
<dbReference type="PROSITE" id="PS51387">
    <property type="entry name" value="FAD_PCMH"/>
    <property type="match status" value="1"/>
</dbReference>
<dbReference type="AlphaFoldDB" id="A0A0D1XYF5"/>
<proteinExistence type="inferred from homology"/>
<dbReference type="Pfam" id="PF08031">
    <property type="entry name" value="BBE"/>
    <property type="match status" value="1"/>
</dbReference>
<dbReference type="InterPro" id="IPR016166">
    <property type="entry name" value="FAD-bd_PCMH"/>
</dbReference>
<evidence type="ECO:0000256" key="3">
    <source>
        <dbReference type="ARBA" id="ARBA00022630"/>
    </source>
</evidence>
<dbReference type="PANTHER" id="PTHR42973:SF39">
    <property type="entry name" value="FAD-BINDING PCMH-TYPE DOMAIN-CONTAINING PROTEIN"/>
    <property type="match status" value="1"/>
</dbReference>
<dbReference type="VEuPathDB" id="FungiDB:PV10_04517"/>
<feature type="transmembrane region" description="Helical" evidence="6">
    <location>
        <begin position="12"/>
        <end position="32"/>
    </location>
</feature>
<dbReference type="Pfam" id="PF01565">
    <property type="entry name" value="FAD_binding_4"/>
    <property type="match status" value="1"/>
</dbReference>
<evidence type="ECO:0000256" key="6">
    <source>
        <dbReference type="SAM" id="Phobius"/>
    </source>
</evidence>
<dbReference type="InterPro" id="IPR006094">
    <property type="entry name" value="Oxid_FAD_bind_N"/>
</dbReference>
<dbReference type="GO" id="GO:0016491">
    <property type="term" value="F:oxidoreductase activity"/>
    <property type="evidence" value="ECO:0007669"/>
    <property type="project" value="UniProtKB-KW"/>
</dbReference>
<keyword evidence="6" id="KW-0472">Membrane</keyword>
<sequence>MGCQQLSRNIPYTCLTLVMFNLLGVFAVALALPEIILGAPQPYCKPIPGSSDWPAPSEWQKLNDTLQGRLVAPVPPGEVCQTSSASFSNETCGYVLSQWTNSTWHASNGFTSGYNDVTCLPDSRAPCSADGYPAYFVNATEAAHVQAGVEFAHRTGIRLIVKGTGHDYQGRSAARDAISIYTHNMKGVQVNQEDERATKYGGVASIKIAAGSVMKDIYGVAAMNNLTVVGGADANVGIGGWLTGGGHSPISSKYGLGVDQVLEIEAVIANGTLVTVNEHHNPDLFWALRGGGGSTFAVITSVTMLAFPSLPVITYEFAYNTTVNSNTYWDLVTYFHTQLPNLSDHGVMGYYWATPDASAAIGETDPAIQAKVFGAWFLPGDTFEDAHATLEEFEKNLKSKSQDWEDEVRISSLAAPPLDISTLLSLFSGGTVGSEVRLGSWLLGREALTNDTETLKTALQKTNTIPQDILLGHVVAGNGVKNATIVGGSNSVLPAWRNAITHVVLPRSWAPLNVTQKEEMTTYLRDVEVEALRQLDPESGAYMNEADPTEPNWQKAFWGNNYERLLEVKNEWDPDGVFWCKPCVGHEQWTVQSNYGIEGAIGQTPGRICRNDDSRRRV</sequence>
<dbReference type="PANTHER" id="PTHR42973">
    <property type="entry name" value="BINDING OXIDOREDUCTASE, PUTATIVE (AFU_ORTHOLOGUE AFUA_1G17690)-RELATED"/>
    <property type="match status" value="1"/>
</dbReference>
<dbReference type="InterPro" id="IPR050416">
    <property type="entry name" value="FAD-linked_Oxidoreductase"/>
</dbReference>
<keyword evidence="6" id="KW-1133">Transmembrane helix</keyword>
<dbReference type="OMA" id="CHEGQPN"/>
<keyword evidence="3" id="KW-0285">Flavoprotein</keyword>
<dbReference type="GO" id="GO:0071949">
    <property type="term" value="F:FAD binding"/>
    <property type="evidence" value="ECO:0007669"/>
    <property type="project" value="InterPro"/>
</dbReference>
<accession>A0A0D1XYF5</accession>
<evidence type="ECO:0000313" key="8">
    <source>
        <dbReference type="EMBL" id="KIV93291.1"/>
    </source>
</evidence>
<evidence type="ECO:0000256" key="2">
    <source>
        <dbReference type="ARBA" id="ARBA00005466"/>
    </source>
</evidence>
<dbReference type="Proteomes" id="UP000054302">
    <property type="component" value="Unassembled WGS sequence"/>
</dbReference>
<dbReference type="HOGENOM" id="CLU_018354_4_4_1"/>
<comment type="cofactor">
    <cofactor evidence="1">
        <name>FAD</name>
        <dbReference type="ChEBI" id="CHEBI:57692"/>
    </cofactor>
</comment>
<dbReference type="InterPro" id="IPR012951">
    <property type="entry name" value="BBE"/>
</dbReference>
<dbReference type="Gene3D" id="3.30.465.10">
    <property type="match status" value="2"/>
</dbReference>
<keyword evidence="5" id="KW-0560">Oxidoreductase</keyword>
<evidence type="ECO:0000259" key="7">
    <source>
        <dbReference type="PROSITE" id="PS51387"/>
    </source>
</evidence>
<evidence type="ECO:0000256" key="1">
    <source>
        <dbReference type="ARBA" id="ARBA00001974"/>
    </source>
</evidence>
<dbReference type="STRING" id="212818.A0A0D1XYF5"/>
<feature type="domain" description="FAD-binding PCMH-type" evidence="7">
    <location>
        <begin position="129"/>
        <end position="309"/>
    </location>
</feature>
<keyword evidence="6" id="KW-0812">Transmembrane</keyword>
<dbReference type="SUPFAM" id="SSF56176">
    <property type="entry name" value="FAD-binding/transporter-associated domain-like"/>
    <property type="match status" value="1"/>
</dbReference>
<dbReference type="InterPro" id="IPR036318">
    <property type="entry name" value="FAD-bd_PCMH-like_sf"/>
</dbReference>